<dbReference type="AlphaFoldDB" id="A0A135I2R3"/>
<dbReference type="Pfam" id="PF18818">
    <property type="entry name" value="MPTase-PolyVal"/>
    <property type="match status" value="1"/>
</dbReference>
<reference evidence="2 3" key="1">
    <citation type="submission" date="2015-11" db="EMBL/GenBank/DDBJ databases">
        <title>Genomic Taxonomy of the Vibrionaceae.</title>
        <authorList>
            <person name="Gomez-Gil B."/>
            <person name="Enciso-Ibarra J."/>
        </authorList>
    </citation>
    <scope>NUCLEOTIDE SEQUENCE [LARGE SCALE GENOMIC DNA]</scope>
    <source>
        <strain evidence="2 3">CAIM 912</strain>
    </source>
</reference>
<protein>
    <recommendedName>
        <fullName evidence="1">Polyvalent protein metallopeptidase domain-containing protein</fullName>
    </recommendedName>
</protein>
<dbReference type="EMBL" id="LNTY01000060">
    <property type="protein sequence ID" value="KXF79736.1"/>
    <property type="molecule type" value="Genomic_DNA"/>
</dbReference>
<comment type="caution">
    <text evidence="2">The sequence shown here is derived from an EMBL/GenBank/DDBJ whole genome shotgun (WGS) entry which is preliminary data.</text>
</comment>
<keyword evidence="3" id="KW-1185">Reference proteome</keyword>
<accession>A0A135I2R3</accession>
<evidence type="ECO:0000313" key="3">
    <source>
        <dbReference type="Proteomes" id="UP000070529"/>
    </source>
</evidence>
<name>A0A135I2R3_9GAMM</name>
<evidence type="ECO:0000259" key="1">
    <source>
        <dbReference type="Pfam" id="PF18818"/>
    </source>
</evidence>
<organism evidence="2 3">
    <name type="scientific">Enterovibrio coralii</name>
    <dbReference type="NCBI Taxonomy" id="294935"/>
    <lineage>
        <taxon>Bacteria</taxon>
        <taxon>Pseudomonadati</taxon>
        <taxon>Pseudomonadota</taxon>
        <taxon>Gammaproteobacteria</taxon>
        <taxon>Vibrionales</taxon>
        <taxon>Vibrionaceae</taxon>
        <taxon>Enterovibrio</taxon>
    </lineage>
</organism>
<gene>
    <name evidence="2" type="ORF">ATN88_12505</name>
</gene>
<dbReference type="InterPro" id="IPR041459">
    <property type="entry name" value="MPTase-PolyVal"/>
</dbReference>
<dbReference type="OrthoDB" id="9792687at2"/>
<dbReference type="Proteomes" id="UP000070529">
    <property type="component" value="Unassembled WGS sequence"/>
</dbReference>
<feature type="domain" description="Polyvalent protein metallopeptidase" evidence="1">
    <location>
        <begin position="2"/>
        <end position="56"/>
    </location>
</feature>
<proteinExistence type="predicted"/>
<evidence type="ECO:0000313" key="2">
    <source>
        <dbReference type="EMBL" id="KXF79736.1"/>
    </source>
</evidence>
<sequence>MGHPFGSVDYAKEELIAETATLFMCLDEGLETFHAHAKYLEGWASHFSDKKHALLSVCKQAKEAQQFICDKVEAHKRLLAQNPAYQAPTHCDVIVDLNNKFNHELHLTIEKEAINYASLIPLKHQQLLGFDYLGEDGITVYTDKHQRNIYGVAATILEQSTAHFEKMQQIHNVLHCKDKDDEPCFQTKRLTIKP</sequence>